<dbReference type="Gene3D" id="2.60.120.970">
    <property type="match status" value="1"/>
</dbReference>
<dbReference type="Pfam" id="PF00688">
    <property type="entry name" value="TGFb_propeptide"/>
    <property type="match status" value="1"/>
</dbReference>
<evidence type="ECO:0000256" key="6">
    <source>
        <dbReference type="RuleBase" id="RU000354"/>
    </source>
</evidence>
<dbReference type="InterPro" id="IPR017948">
    <property type="entry name" value="TGFb_CS"/>
</dbReference>
<evidence type="ECO:0000313" key="9">
    <source>
        <dbReference type="Proteomes" id="UP000008144"/>
    </source>
</evidence>
<reference evidence="8" key="2">
    <citation type="journal article" date="2008" name="Genome Biol.">
        <title>Improved genome assembly and evidence-based global gene model set for the chordate Ciona intestinalis: new insight into intron and operon populations.</title>
        <authorList>
            <person name="Satou Y."/>
            <person name="Mineta K."/>
            <person name="Ogasawara M."/>
            <person name="Sasakura Y."/>
            <person name="Shoguchi E."/>
            <person name="Ueno K."/>
            <person name="Yamada L."/>
            <person name="Matsumoto J."/>
            <person name="Wasserscheid J."/>
            <person name="Dewar K."/>
            <person name="Wiley G.B."/>
            <person name="Macmil S.L."/>
            <person name="Roe B.A."/>
            <person name="Zeller R.W."/>
            <person name="Hastings K.E."/>
            <person name="Lemaire P."/>
            <person name="Lindquist E."/>
            <person name="Endo T."/>
            <person name="Hotta K."/>
            <person name="Inaba K."/>
        </authorList>
    </citation>
    <scope>NUCLEOTIDE SEQUENCE [LARGE SCALE GENOMIC DNA]</scope>
    <source>
        <strain evidence="8">wild type</strain>
    </source>
</reference>
<dbReference type="STRING" id="7719.ENSCINP00000010102"/>
<protein>
    <recommendedName>
        <fullName evidence="7">TGF-beta family profile domain-containing protein</fullName>
    </recommendedName>
</protein>
<evidence type="ECO:0000256" key="2">
    <source>
        <dbReference type="ARBA" id="ARBA00006656"/>
    </source>
</evidence>
<feature type="domain" description="TGF-beta family profile" evidence="7">
    <location>
        <begin position="268"/>
        <end position="387"/>
    </location>
</feature>
<dbReference type="FunFam" id="2.60.120.970:FF:000001">
    <property type="entry name" value="Growth/differentiation factor 8"/>
    <property type="match status" value="1"/>
</dbReference>
<dbReference type="PANTHER" id="PTHR11848">
    <property type="entry name" value="TGF-BETA FAMILY"/>
    <property type="match status" value="1"/>
</dbReference>
<dbReference type="InterPro" id="IPR015615">
    <property type="entry name" value="TGF-beta-rel"/>
</dbReference>
<evidence type="ECO:0000313" key="8">
    <source>
        <dbReference type="Ensembl" id="ENSCINP00000010102.3"/>
    </source>
</evidence>
<dbReference type="GO" id="GO:0008083">
    <property type="term" value="F:growth factor activity"/>
    <property type="evidence" value="ECO:0007669"/>
    <property type="project" value="UniProtKB-KW"/>
</dbReference>
<evidence type="ECO:0000256" key="5">
    <source>
        <dbReference type="ARBA" id="ARBA00023157"/>
    </source>
</evidence>
<dbReference type="OMA" id="RTIGMDC"/>
<proteinExistence type="inferred from homology"/>
<reference evidence="9" key="1">
    <citation type="journal article" date="2002" name="Science">
        <title>The draft genome of Ciona intestinalis: insights into chordate and vertebrate origins.</title>
        <authorList>
            <person name="Dehal P."/>
            <person name="Satou Y."/>
            <person name="Campbell R.K."/>
            <person name="Chapman J."/>
            <person name="Degnan B."/>
            <person name="De Tomaso A."/>
            <person name="Davidson B."/>
            <person name="Di Gregorio A."/>
            <person name="Gelpke M."/>
            <person name="Goodstein D.M."/>
            <person name="Harafuji N."/>
            <person name="Hastings K.E."/>
            <person name="Ho I."/>
            <person name="Hotta K."/>
            <person name="Huang W."/>
            <person name="Kawashima T."/>
            <person name="Lemaire P."/>
            <person name="Martinez D."/>
            <person name="Meinertzhagen I.A."/>
            <person name="Necula S."/>
            <person name="Nonaka M."/>
            <person name="Putnam N."/>
            <person name="Rash S."/>
            <person name="Saiga H."/>
            <person name="Satake M."/>
            <person name="Terry A."/>
            <person name="Yamada L."/>
            <person name="Wang H.G."/>
            <person name="Awazu S."/>
            <person name="Azumi K."/>
            <person name="Boore J."/>
            <person name="Branno M."/>
            <person name="Chin-Bow S."/>
            <person name="DeSantis R."/>
            <person name="Doyle S."/>
            <person name="Francino P."/>
            <person name="Keys D.N."/>
            <person name="Haga S."/>
            <person name="Hayashi H."/>
            <person name="Hino K."/>
            <person name="Imai K.S."/>
            <person name="Inaba K."/>
            <person name="Kano S."/>
            <person name="Kobayashi K."/>
            <person name="Kobayashi M."/>
            <person name="Lee B.I."/>
            <person name="Makabe K.W."/>
            <person name="Manohar C."/>
            <person name="Matassi G."/>
            <person name="Medina M."/>
            <person name="Mochizuki Y."/>
            <person name="Mount S."/>
            <person name="Morishita T."/>
            <person name="Miura S."/>
            <person name="Nakayama A."/>
            <person name="Nishizaka S."/>
            <person name="Nomoto H."/>
            <person name="Ohta F."/>
            <person name="Oishi K."/>
            <person name="Rigoutsos I."/>
            <person name="Sano M."/>
            <person name="Sasaki A."/>
            <person name="Sasakura Y."/>
            <person name="Shoguchi E."/>
            <person name="Shin-i T."/>
            <person name="Spagnuolo A."/>
            <person name="Stainier D."/>
            <person name="Suzuki M.M."/>
            <person name="Tassy O."/>
            <person name="Takatori N."/>
            <person name="Tokuoka M."/>
            <person name="Yagi K."/>
            <person name="Yoshizaki F."/>
            <person name="Wada S."/>
            <person name="Zhang C."/>
            <person name="Hyatt P.D."/>
            <person name="Larimer F."/>
            <person name="Detter C."/>
            <person name="Doggett N."/>
            <person name="Glavina T."/>
            <person name="Hawkins T."/>
            <person name="Richardson P."/>
            <person name="Lucas S."/>
            <person name="Kohara Y."/>
            <person name="Levine M."/>
            <person name="Satoh N."/>
            <person name="Rokhsar D.S."/>
        </authorList>
    </citation>
    <scope>NUCLEOTIDE SEQUENCE [LARGE SCALE GENOMIC DNA]</scope>
</reference>
<dbReference type="InParanoid" id="F7B9G3"/>
<dbReference type="HOGENOM" id="CLU_020515_6_1_1"/>
<evidence type="ECO:0000259" key="7">
    <source>
        <dbReference type="PROSITE" id="PS51362"/>
    </source>
</evidence>
<keyword evidence="5" id="KW-1015">Disulfide bond</keyword>
<organism evidence="8 9">
    <name type="scientific">Ciona intestinalis</name>
    <name type="common">Transparent sea squirt</name>
    <name type="synonym">Ascidia intestinalis</name>
    <dbReference type="NCBI Taxonomy" id="7719"/>
    <lineage>
        <taxon>Eukaryota</taxon>
        <taxon>Metazoa</taxon>
        <taxon>Chordata</taxon>
        <taxon>Tunicata</taxon>
        <taxon>Ascidiacea</taxon>
        <taxon>Phlebobranchia</taxon>
        <taxon>Cionidae</taxon>
        <taxon>Ciona</taxon>
    </lineage>
</organism>
<sequence length="387" mass="44600">ILRLRLCYHKHTSVPIIIESVEAVANEDRRHRMDQQQSSCGRHKVCSEREEMRSMRIEKIKQNILSKLRLSSPPNITEQPLSTDSAPIMELMRRYGMDQDRGTSDAEDQETEDEEKNASIECMLSLLDHESMNNSPSGAGGCYFTFSEQQRSFAVHSAFLWYYVRPVNTTETYALVELQRYVATANGPPRPVWVRSLRVSLNGSSKGFWRKIRVTGLVNGWLERPSYNLGIRIISRGLSDLVMTESRVGEKNNKPFMDVELVARTRRRRKRDAAEGLRCDANSTETRCCRFDLDINFNAAGWNWIIFPRTYNARYCSGECAYLQLSNTREQLIRHMGNRPDLPSSRHVENCCVPKRMIGISMLYYDNDGNIIFSKVPDMEIVKCDCL</sequence>
<dbReference type="GO" id="GO:0005615">
    <property type="term" value="C:extracellular space"/>
    <property type="evidence" value="ECO:0000318"/>
    <property type="project" value="GO_Central"/>
</dbReference>
<evidence type="ECO:0000256" key="1">
    <source>
        <dbReference type="ARBA" id="ARBA00004613"/>
    </source>
</evidence>
<name>F7B9G3_CIOIN</name>
<reference evidence="8" key="3">
    <citation type="submission" date="2025-08" db="UniProtKB">
        <authorList>
            <consortium name="Ensembl"/>
        </authorList>
    </citation>
    <scope>IDENTIFICATION</scope>
</reference>
<dbReference type="PANTHER" id="PTHR11848:SF302">
    <property type="entry name" value="TGF-BETA FAMILY PROFILE DOMAIN-CONTAINING PROTEIN"/>
    <property type="match status" value="1"/>
</dbReference>
<evidence type="ECO:0000256" key="3">
    <source>
        <dbReference type="ARBA" id="ARBA00022525"/>
    </source>
</evidence>
<dbReference type="InterPro" id="IPR001839">
    <property type="entry name" value="TGF-b_C"/>
</dbReference>
<dbReference type="CDD" id="cd13751">
    <property type="entry name" value="TGF_beta_GDF8_like"/>
    <property type="match status" value="1"/>
</dbReference>
<dbReference type="AlphaFoldDB" id="F7B9G3"/>
<dbReference type="EMBL" id="EAAA01001646">
    <property type="status" value="NOT_ANNOTATED_CDS"/>
    <property type="molecule type" value="Genomic_DNA"/>
</dbReference>
<comment type="subcellular location">
    <subcellularLocation>
        <location evidence="1">Secreted</location>
    </subcellularLocation>
</comment>
<dbReference type="PROSITE" id="PS51362">
    <property type="entry name" value="TGF_BETA_2"/>
    <property type="match status" value="1"/>
</dbReference>
<comment type="similarity">
    <text evidence="2 6">Belongs to the TGF-beta family.</text>
</comment>
<dbReference type="InterPro" id="IPR029034">
    <property type="entry name" value="Cystine-knot_cytokine"/>
</dbReference>
<dbReference type="PROSITE" id="PS00250">
    <property type="entry name" value="TGF_BETA_1"/>
    <property type="match status" value="1"/>
</dbReference>
<evidence type="ECO:0000256" key="4">
    <source>
        <dbReference type="ARBA" id="ARBA00023030"/>
    </source>
</evidence>
<dbReference type="GeneTree" id="ENSGT00940000168835"/>
<keyword evidence="9" id="KW-1185">Reference proteome</keyword>
<dbReference type="Pfam" id="PF00019">
    <property type="entry name" value="TGF_beta"/>
    <property type="match status" value="1"/>
</dbReference>
<keyword evidence="3" id="KW-0964">Secreted</keyword>
<accession>F7B9G3</accession>
<dbReference type="Gene3D" id="2.10.90.10">
    <property type="entry name" value="Cystine-knot cytokines"/>
    <property type="match status" value="1"/>
</dbReference>
<dbReference type="Ensembl" id="ENSCINT00000010102.3">
    <property type="protein sequence ID" value="ENSCINP00000010102.3"/>
    <property type="gene ID" value="ENSCING00000004894.3"/>
</dbReference>
<dbReference type="FunCoup" id="F7B9G3">
    <property type="interactions" value="1"/>
</dbReference>
<dbReference type="GO" id="GO:0005125">
    <property type="term" value="F:cytokine activity"/>
    <property type="evidence" value="ECO:0000318"/>
    <property type="project" value="GO_Central"/>
</dbReference>
<dbReference type="GO" id="GO:0007178">
    <property type="term" value="P:cell surface receptor protein serine/threonine kinase signaling pathway"/>
    <property type="evidence" value="ECO:0000318"/>
    <property type="project" value="GO_Central"/>
</dbReference>
<dbReference type="Proteomes" id="UP000008144">
    <property type="component" value="Chromosome 3"/>
</dbReference>
<reference evidence="8" key="4">
    <citation type="submission" date="2025-09" db="UniProtKB">
        <authorList>
            <consortium name="Ensembl"/>
        </authorList>
    </citation>
    <scope>IDENTIFICATION</scope>
</reference>
<dbReference type="SMART" id="SM00204">
    <property type="entry name" value="TGFB"/>
    <property type="match status" value="1"/>
</dbReference>
<keyword evidence="4 6" id="KW-0339">Growth factor</keyword>
<dbReference type="SUPFAM" id="SSF57501">
    <property type="entry name" value="Cystine-knot cytokines"/>
    <property type="match status" value="1"/>
</dbReference>
<dbReference type="InterPro" id="IPR001111">
    <property type="entry name" value="TGF-b_propeptide"/>
</dbReference>